<name>A0A2P1P8R9_9RICK</name>
<dbReference type="InterPro" id="IPR050663">
    <property type="entry name" value="Ankyrin-SOCS_Box"/>
</dbReference>
<keyword evidence="6" id="KW-1185">Reference proteome</keyword>
<dbReference type="Gene3D" id="1.25.40.20">
    <property type="entry name" value="Ankyrin repeat-containing domain"/>
    <property type="match status" value="4"/>
</dbReference>
<evidence type="ECO:0000256" key="3">
    <source>
        <dbReference type="PROSITE-ProRule" id="PRU00023"/>
    </source>
</evidence>
<organism evidence="5 6">
    <name type="scientific">Candidatus Phycorickettsia trachydisci</name>
    <dbReference type="NCBI Taxonomy" id="2115978"/>
    <lineage>
        <taxon>Bacteria</taxon>
        <taxon>Pseudomonadati</taxon>
        <taxon>Pseudomonadota</taxon>
        <taxon>Alphaproteobacteria</taxon>
        <taxon>Rickettsiales</taxon>
        <taxon>Rickettsiaceae</taxon>
        <taxon>Candidatus Phycorickettsia</taxon>
    </lineage>
</organism>
<protein>
    <submittedName>
        <fullName evidence="5">Uncharacterized protein</fullName>
    </submittedName>
</protein>
<dbReference type="RefSeq" id="WP_106874509.1">
    <property type="nucleotide sequence ID" value="NZ_CP027845.1"/>
</dbReference>
<dbReference type="EMBL" id="CP027845">
    <property type="protein sequence ID" value="AVP87656.1"/>
    <property type="molecule type" value="Genomic_DNA"/>
</dbReference>
<keyword evidence="1" id="KW-0677">Repeat</keyword>
<feature type="repeat" description="ANK" evidence="3">
    <location>
        <begin position="311"/>
        <end position="345"/>
    </location>
</feature>
<dbReference type="Pfam" id="PF00023">
    <property type="entry name" value="Ank"/>
    <property type="match status" value="1"/>
</dbReference>
<feature type="repeat" description="ANK" evidence="3">
    <location>
        <begin position="142"/>
        <end position="174"/>
    </location>
</feature>
<evidence type="ECO:0000256" key="2">
    <source>
        <dbReference type="ARBA" id="ARBA00023043"/>
    </source>
</evidence>
<dbReference type="PROSITE" id="PS50088">
    <property type="entry name" value="ANK_REPEAT"/>
    <property type="match status" value="6"/>
</dbReference>
<dbReference type="AlphaFoldDB" id="A0A2P1P8R9"/>
<evidence type="ECO:0000256" key="1">
    <source>
        <dbReference type="ARBA" id="ARBA00022737"/>
    </source>
</evidence>
<proteinExistence type="predicted"/>
<feature type="repeat" description="ANK" evidence="3">
    <location>
        <begin position="243"/>
        <end position="277"/>
    </location>
</feature>
<evidence type="ECO:0000313" key="6">
    <source>
        <dbReference type="Proteomes" id="UP000241762"/>
    </source>
</evidence>
<feature type="repeat" description="ANK" evidence="3">
    <location>
        <begin position="346"/>
        <end position="378"/>
    </location>
</feature>
<dbReference type="PANTHER" id="PTHR24193:SF121">
    <property type="entry name" value="ADA2A-CONTAINING COMPLEX COMPONENT 3, ISOFORM D"/>
    <property type="match status" value="1"/>
</dbReference>
<dbReference type="KEGG" id="ptc:phytr_7160"/>
<accession>A0A2P1P8R9</accession>
<feature type="repeat" description="ANK" evidence="3">
    <location>
        <begin position="34"/>
        <end position="66"/>
    </location>
</feature>
<dbReference type="SMART" id="SM00248">
    <property type="entry name" value="ANK"/>
    <property type="match status" value="9"/>
</dbReference>
<evidence type="ECO:0000256" key="4">
    <source>
        <dbReference type="SAM" id="MobiDB-lite"/>
    </source>
</evidence>
<keyword evidence="2 3" id="KW-0040">ANK repeat</keyword>
<dbReference type="InterPro" id="IPR036770">
    <property type="entry name" value="Ankyrin_rpt-contain_sf"/>
</dbReference>
<dbReference type="PANTHER" id="PTHR24193">
    <property type="entry name" value="ANKYRIN REPEAT PROTEIN"/>
    <property type="match status" value="1"/>
</dbReference>
<dbReference type="SUPFAM" id="SSF48403">
    <property type="entry name" value="Ankyrin repeat"/>
    <property type="match status" value="1"/>
</dbReference>
<gene>
    <name evidence="5" type="ORF">phytr_7160</name>
</gene>
<dbReference type="Pfam" id="PF12796">
    <property type="entry name" value="Ank_2"/>
    <property type="match status" value="3"/>
</dbReference>
<dbReference type="InterPro" id="IPR002110">
    <property type="entry name" value="Ankyrin_rpt"/>
</dbReference>
<feature type="compositionally biased region" description="Polar residues" evidence="4">
    <location>
        <begin position="463"/>
        <end position="488"/>
    </location>
</feature>
<dbReference type="GO" id="GO:0000976">
    <property type="term" value="F:transcription cis-regulatory region binding"/>
    <property type="evidence" value="ECO:0007669"/>
    <property type="project" value="TreeGrafter"/>
</dbReference>
<feature type="repeat" description="ANK" evidence="3">
    <location>
        <begin position="278"/>
        <end position="310"/>
    </location>
</feature>
<feature type="region of interest" description="Disordered" evidence="4">
    <location>
        <begin position="462"/>
        <end position="488"/>
    </location>
</feature>
<dbReference type="PROSITE" id="PS50297">
    <property type="entry name" value="ANK_REP_REGION"/>
    <property type="match status" value="5"/>
</dbReference>
<dbReference type="Proteomes" id="UP000241762">
    <property type="component" value="Chromosome"/>
</dbReference>
<dbReference type="OrthoDB" id="7164495at2"/>
<dbReference type="GO" id="GO:0045944">
    <property type="term" value="P:positive regulation of transcription by RNA polymerase II"/>
    <property type="evidence" value="ECO:0007669"/>
    <property type="project" value="TreeGrafter"/>
</dbReference>
<reference evidence="5 6" key="1">
    <citation type="submission" date="2018-03" db="EMBL/GenBank/DDBJ databases">
        <title>A gene transfer event suggests a long-term partnership between eustigmatophyte algae and a novel lineage of endosymbiotic bacteria.</title>
        <authorList>
            <person name="Yurchenko T."/>
            <person name="Sevcikova T."/>
            <person name="Pribyl P."/>
            <person name="El Karkouri K."/>
            <person name="Klimes V."/>
            <person name="Amaral R."/>
            <person name="Zbrankova V."/>
            <person name="Kim E."/>
            <person name="Raoult D."/>
            <person name="Santos L.M.A."/>
            <person name="Elias M."/>
        </authorList>
    </citation>
    <scope>NUCLEOTIDE SEQUENCE [LARGE SCALE GENOMIC DNA]</scope>
    <source>
        <strain evidence="5">CCALA 838</strain>
    </source>
</reference>
<evidence type="ECO:0000313" key="5">
    <source>
        <dbReference type="EMBL" id="AVP87656.1"/>
    </source>
</evidence>
<sequence>MNLELIEALRSRKEDTTLSLLSATQDINSSLDPKQNTSLHLAVKYRCKTVVEYLIEQKVELNSRNTEGLTPVNLSLTRAVADPEIACLLIKAGANFNIKCDKGFSALERAVISFYPTTTDSYSAVLDSILETGWDINTMSAKGYTALAVAVINDNLYSAKYLLDHGADPHRSKDRAIVPPEGRNSAYGYAIRSINPKMLELLDKKIDLPKSSLIHQYVRENKIEEIKQIITQDDCDLDKTDISGLTPLNLALKTDTNNKEIAAILLKAGANPNIPDASGSTPLIRASANGLHDVVELLIEKGADIHAKGSFGNTALHTAAHNKTCPPETFSLLIQHGARLDQQNQGGNTALHYAAMFGRDCIAEILILNGANPNLKNYKLQTPETLAYAYKNFSTAEVIKNFKKDGQEYKEDKFKTPFDFDAYLKEIREKYKSISSEDLTTDLSKITVDEGLSAQKLSDYEFKTSSSLQSSIDKAEQSDLTGEASETT</sequence>